<comment type="catalytic activity">
    <reaction evidence="9">
        <text>D-ribose 5-phosphate + ATP = 5-phospho-alpha-D-ribose 1-diphosphate + AMP + H(+)</text>
        <dbReference type="Rhea" id="RHEA:15609"/>
        <dbReference type="ChEBI" id="CHEBI:15378"/>
        <dbReference type="ChEBI" id="CHEBI:30616"/>
        <dbReference type="ChEBI" id="CHEBI:58017"/>
        <dbReference type="ChEBI" id="CHEBI:78346"/>
        <dbReference type="ChEBI" id="CHEBI:456215"/>
        <dbReference type="EC" id="2.7.6.1"/>
    </reaction>
</comment>
<dbReference type="InterPro" id="IPR029099">
    <property type="entry name" value="Pribosyltran_N"/>
</dbReference>
<dbReference type="KEGG" id="aas:Aasi_1558"/>
<keyword evidence="4" id="KW-0545">Nucleotide biosynthesis</keyword>
<dbReference type="STRING" id="452471.Aasi_1558"/>
<dbReference type="SUPFAM" id="SSF53271">
    <property type="entry name" value="PRTase-like"/>
    <property type="match status" value="1"/>
</dbReference>
<keyword evidence="5" id="KW-0547">Nucleotide-binding</keyword>
<evidence type="ECO:0000256" key="3">
    <source>
        <dbReference type="ARBA" id="ARBA00022723"/>
    </source>
</evidence>
<evidence type="ECO:0000259" key="10">
    <source>
        <dbReference type="Pfam" id="PF13793"/>
    </source>
</evidence>
<dbReference type="GO" id="GO:0006015">
    <property type="term" value="P:5-phosphoribose 1-diphosphate biosynthetic process"/>
    <property type="evidence" value="ECO:0007669"/>
    <property type="project" value="TreeGrafter"/>
</dbReference>
<dbReference type="CDD" id="cd06223">
    <property type="entry name" value="PRTases_typeI"/>
    <property type="match status" value="1"/>
</dbReference>
<evidence type="ECO:0000256" key="9">
    <source>
        <dbReference type="ARBA" id="ARBA00049535"/>
    </source>
</evidence>
<gene>
    <name evidence="11" type="ordered locus">Aasi_1558</name>
</gene>
<dbReference type="AlphaFoldDB" id="C3L4H7"/>
<accession>C3L4H7</accession>
<dbReference type="InterPro" id="IPR029057">
    <property type="entry name" value="PRTase-like"/>
</dbReference>
<dbReference type="GO" id="GO:0016301">
    <property type="term" value="F:kinase activity"/>
    <property type="evidence" value="ECO:0007669"/>
    <property type="project" value="UniProtKB-KW"/>
</dbReference>
<dbReference type="HOGENOM" id="CLU_033546_2_2_10"/>
<dbReference type="SMART" id="SM01400">
    <property type="entry name" value="Pribosyltran_N"/>
    <property type="match status" value="1"/>
</dbReference>
<reference evidence="11 12" key="1">
    <citation type="journal article" date="2010" name="J. Bacteriol.">
        <title>The genome of the amoeba symbiont 'Candidatus Amoebophilus asiaticus' reveals common mechanisms for host cell interaction among amoeba-associated bacteria.</title>
        <authorList>
            <person name="Schmitz-Esser S."/>
            <person name="Tischler P."/>
            <person name="Arnold R."/>
            <person name="Montanaro J."/>
            <person name="Wagner M."/>
            <person name="Rattei T."/>
            <person name="Horn M."/>
        </authorList>
    </citation>
    <scope>NUCLEOTIDE SEQUENCE [LARGE SCALE GENOMIC DNA]</scope>
    <source>
        <strain evidence="11 12">5a2</strain>
    </source>
</reference>
<evidence type="ECO:0000313" key="12">
    <source>
        <dbReference type="Proteomes" id="UP000001227"/>
    </source>
</evidence>
<keyword evidence="7" id="KW-0067">ATP-binding</keyword>
<evidence type="ECO:0000256" key="4">
    <source>
        <dbReference type="ARBA" id="ARBA00022727"/>
    </source>
</evidence>
<dbReference type="GO" id="GO:0005524">
    <property type="term" value="F:ATP binding"/>
    <property type="evidence" value="ECO:0007669"/>
    <property type="project" value="UniProtKB-KW"/>
</dbReference>
<keyword evidence="6" id="KW-0418">Kinase</keyword>
<keyword evidence="12" id="KW-1185">Reference proteome</keyword>
<proteinExistence type="predicted"/>
<dbReference type="GO" id="GO:0006164">
    <property type="term" value="P:purine nucleotide biosynthetic process"/>
    <property type="evidence" value="ECO:0007669"/>
    <property type="project" value="TreeGrafter"/>
</dbReference>
<evidence type="ECO:0000313" key="11">
    <source>
        <dbReference type="EMBL" id="ACP20895.1"/>
    </source>
</evidence>
<dbReference type="FunFam" id="3.40.50.2020:FF:000007">
    <property type="entry name" value="Ribose-phosphate pyrophosphokinase"/>
    <property type="match status" value="1"/>
</dbReference>
<dbReference type="Pfam" id="PF13793">
    <property type="entry name" value="Pribosyltran_N"/>
    <property type="match status" value="1"/>
</dbReference>
<dbReference type="EMBL" id="CP001102">
    <property type="protein sequence ID" value="ACP20895.1"/>
    <property type="molecule type" value="Genomic_DNA"/>
</dbReference>
<dbReference type="RefSeq" id="WP_012472544.1">
    <property type="nucleotide sequence ID" value="NC_010830.1"/>
</dbReference>
<dbReference type="GO" id="GO:0005737">
    <property type="term" value="C:cytoplasm"/>
    <property type="evidence" value="ECO:0007669"/>
    <property type="project" value="TreeGrafter"/>
</dbReference>
<evidence type="ECO:0000256" key="7">
    <source>
        <dbReference type="ARBA" id="ARBA00022840"/>
    </source>
</evidence>
<evidence type="ECO:0000256" key="6">
    <source>
        <dbReference type="ARBA" id="ARBA00022777"/>
    </source>
</evidence>
<sequence length="303" mass="33447">MLSPSVFFFAGTASQELGKSIAELANKLLGKWELQRFSDGEIRPILQENINGAMVVLIQSTYTPVDHLMELLLMIDAARNAGARKVVVVLPYLGYMRQDKVHQAGESYGAALVTKLLFAAGADQLIICEPHTSNLHLYFSGIIKEVSSYEIFKRYLETLQLKNVCFVAPDAGALAAARLYAQFFNANLVACHKIRQAPNKVASIQVTGTVKNTHAIIIDDIIDTGHTLYAVAQELRSQGAYSVYALCTHPIFSGYAYDYLLSSVLDKIIVTNTIPIKKQHVKIKVLDIATCILPFIEKVVLED</sequence>
<dbReference type="Gene3D" id="3.40.50.2020">
    <property type="match status" value="2"/>
</dbReference>
<evidence type="ECO:0000256" key="2">
    <source>
        <dbReference type="ARBA" id="ARBA00022679"/>
    </source>
</evidence>
<dbReference type="PANTHER" id="PTHR10210:SF32">
    <property type="entry name" value="RIBOSE-PHOSPHATE PYROPHOSPHOKINASE 2"/>
    <property type="match status" value="1"/>
</dbReference>
<dbReference type="InterPro" id="IPR005946">
    <property type="entry name" value="Rib-P_diPkinase"/>
</dbReference>
<protein>
    <recommendedName>
        <fullName evidence="1">ribose-phosphate diphosphokinase</fullName>
        <ecNumber evidence="1">2.7.6.1</ecNumber>
    </recommendedName>
</protein>
<feature type="domain" description="Ribose-phosphate pyrophosphokinase N-terminal" evidence="10">
    <location>
        <begin position="8"/>
        <end position="121"/>
    </location>
</feature>
<dbReference type="NCBIfam" id="TIGR01251">
    <property type="entry name" value="ribP_PPkin"/>
    <property type="match status" value="1"/>
</dbReference>
<dbReference type="eggNOG" id="COG0462">
    <property type="taxonomic scope" value="Bacteria"/>
</dbReference>
<evidence type="ECO:0000256" key="8">
    <source>
        <dbReference type="ARBA" id="ARBA00022842"/>
    </source>
</evidence>
<organism evidence="11 12">
    <name type="scientific">Amoebophilus asiaticus (strain 5a2)</name>
    <dbReference type="NCBI Taxonomy" id="452471"/>
    <lineage>
        <taxon>Bacteria</taxon>
        <taxon>Pseudomonadati</taxon>
        <taxon>Bacteroidota</taxon>
        <taxon>Cytophagia</taxon>
        <taxon>Cytophagales</taxon>
        <taxon>Amoebophilaceae</taxon>
        <taxon>Candidatus Amoebophilus</taxon>
    </lineage>
</organism>
<dbReference type="GO" id="GO:0000287">
    <property type="term" value="F:magnesium ion binding"/>
    <property type="evidence" value="ECO:0007669"/>
    <property type="project" value="InterPro"/>
</dbReference>
<dbReference type="GO" id="GO:0004749">
    <property type="term" value="F:ribose phosphate diphosphokinase activity"/>
    <property type="evidence" value="ECO:0007669"/>
    <property type="project" value="UniProtKB-EC"/>
</dbReference>
<dbReference type="EC" id="2.7.6.1" evidence="1"/>
<dbReference type="PANTHER" id="PTHR10210">
    <property type="entry name" value="RIBOSE-PHOSPHATE DIPHOSPHOKINASE FAMILY MEMBER"/>
    <property type="match status" value="1"/>
</dbReference>
<dbReference type="GO" id="GO:0002189">
    <property type="term" value="C:ribose phosphate diphosphokinase complex"/>
    <property type="evidence" value="ECO:0007669"/>
    <property type="project" value="TreeGrafter"/>
</dbReference>
<evidence type="ECO:0000256" key="5">
    <source>
        <dbReference type="ARBA" id="ARBA00022741"/>
    </source>
</evidence>
<keyword evidence="8" id="KW-0460">Magnesium</keyword>
<keyword evidence="2" id="KW-0808">Transferase</keyword>
<name>C3L4H7_AMOA5</name>
<dbReference type="InterPro" id="IPR000836">
    <property type="entry name" value="PRTase_dom"/>
</dbReference>
<dbReference type="Pfam" id="PF14572">
    <property type="entry name" value="Pribosyl_synth"/>
    <property type="match status" value="1"/>
</dbReference>
<keyword evidence="3" id="KW-0479">Metal-binding</keyword>
<dbReference type="Proteomes" id="UP000001227">
    <property type="component" value="Chromosome"/>
</dbReference>
<evidence type="ECO:0000256" key="1">
    <source>
        <dbReference type="ARBA" id="ARBA00013247"/>
    </source>
</evidence>